<dbReference type="PANTHER" id="PTHR47957:SF3">
    <property type="entry name" value="ATP-DEPENDENT HELICASE HRQ1"/>
    <property type="match status" value="1"/>
</dbReference>
<proteinExistence type="predicted"/>
<dbReference type="GO" id="GO:0006289">
    <property type="term" value="P:nucleotide-excision repair"/>
    <property type="evidence" value="ECO:0007669"/>
    <property type="project" value="TreeGrafter"/>
</dbReference>
<organism evidence="1 2">
    <name type="scientific">Brevibacterium aurantiacum</name>
    <dbReference type="NCBI Taxonomy" id="273384"/>
    <lineage>
        <taxon>Bacteria</taxon>
        <taxon>Bacillati</taxon>
        <taxon>Actinomycetota</taxon>
        <taxon>Actinomycetes</taxon>
        <taxon>Micrococcales</taxon>
        <taxon>Brevibacteriaceae</taxon>
        <taxon>Brevibacterium</taxon>
    </lineage>
</organism>
<dbReference type="CDD" id="cd18785">
    <property type="entry name" value="SF2_C"/>
    <property type="match status" value="1"/>
</dbReference>
<protein>
    <submittedName>
        <fullName evidence="1">Superfamily II DNA and RNA helicase</fullName>
    </submittedName>
</protein>
<dbReference type="OrthoDB" id="713315at2"/>
<dbReference type="SMART" id="SM00490">
    <property type="entry name" value="HELICc"/>
    <property type="match status" value="1"/>
</dbReference>
<dbReference type="GO" id="GO:0043138">
    <property type="term" value="F:3'-5' DNA helicase activity"/>
    <property type="evidence" value="ECO:0007669"/>
    <property type="project" value="TreeGrafter"/>
</dbReference>
<dbReference type="InterPro" id="IPR001650">
    <property type="entry name" value="Helicase_C-like"/>
</dbReference>
<reference evidence="2" key="1">
    <citation type="submission" date="2016-09" db="EMBL/GenBank/DDBJ databases">
        <title>Complete Genome Sequence of Brevibacterium linens SMQ-1335.</title>
        <authorList>
            <person name="de Melo A.G."/>
            <person name="Labrie S.J."/>
            <person name="Dumaresq J."/>
            <person name="Roberts R.J."/>
            <person name="Tremblay D.M."/>
            <person name="Moineau S."/>
        </authorList>
    </citation>
    <scope>NUCLEOTIDE SEQUENCE [LARGE SCALE GENOMIC DNA]</scope>
    <source>
        <strain evidence="2">SMQ-1335</strain>
    </source>
</reference>
<keyword evidence="1" id="KW-0067">ATP-binding</keyword>
<dbReference type="Proteomes" id="UP000094793">
    <property type="component" value="Chromosome"/>
</dbReference>
<keyword evidence="1" id="KW-0347">Helicase</keyword>
<dbReference type="EMBL" id="CP017150">
    <property type="protein sequence ID" value="AOP52003.1"/>
    <property type="molecule type" value="Genomic_DNA"/>
</dbReference>
<dbReference type="KEGG" id="blin:BLSMQ_0285"/>
<evidence type="ECO:0000313" key="1">
    <source>
        <dbReference type="EMBL" id="AOP52003.1"/>
    </source>
</evidence>
<dbReference type="AlphaFoldDB" id="A0A1D7VZ26"/>
<dbReference type="InterPro" id="IPR027417">
    <property type="entry name" value="P-loop_NTPase"/>
</dbReference>
<keyword evidence="1" id="KW-0547">Nucleotide-binding</keyword>
<dbReference type="PANTHER" id="PTHR47957">
    <property type="entry name" value="ATP-DEPENDENT HELICASE HRQ1"/>
    <property type="match status" value="1"/>
</dbReference>
<dbReference type="GO" id="GO:0036297">
    <property type="term" value="P:interstrand cross-link repair"/>
    <property type="evidence" value="ECO:0007669"/>
    <property type="project" value="TreeGrafter"/>
</dbReference>
<dbReference type="SUPFAM" id="SSF52540">
    <property type="entry name" value="P-loop containing nucleoside triphosphate hydrolases"/>
    <property type="match status" value="2"/>
</dbReference>
<sequence>MLPYRRLDALNPSDEELELELRYRKNHAFAIGHGTAVAWEAGGNSATSVRTDVLPIHRVAAVSARESQLPILTLKRIVDIDHDPAVMDELIDFISTYSEWIRGQVAATDELTNRHTEAAGSIVGRQIEARDRMLESVDQLRADKSLRVVLSIAMRAMREQMLQTRFIETVPDTVQRPVGFDTENEPRFRMFQLAFVLVALPSTVDSRHQDRALVDLIWFPTGGGKTEAYLALAAIEIVHRRLTQATQGGGTAVLTRYTLRLLTTQQFQRAATLICALELMRMKSGLLPGTSRFSIGLWVGNDTTPGNEDDAIALARKLPGHPDPHNPFQLDVCPWCNTKIIPRGGSDDVHDFGFKILGKSIVLRCPEPSCDFSDQLPVEVVDSRIFEFPPTFVLATVDKFARIPFIEQAGALLGTGSYAPPGLVIQDELHLLSGQLGTTVGLFDSAVFGIMEMHGGCPKVVASTATIRAAQEQVSQLMSRKNSIFPPAGISEDDSFFAVPSPDKPGRTFIGLMPQAFTQATSIVRAAAAFLNAPLHADFNDAEIDAYWTLVAYHNSLRELGRTAVLLRDDVPGLLANKRNLGDRERLLDVSRNVELTGRANASDLPAALDRLKRSYPDEEAIDTVVSTNMLSVGIDIARLAAMIMNGLPKTTSEYIQATSRVGRSSVPGIILTYFRPGRSRDRSIYENFHGYHQALYRYVEPTSVTPWSTASRKRTLPAALAALVRHGAQLDANGDAYDFNYHDWYVDEIKDLLRSRVQIADSRETEHVENQVERLFREWSHRVDDEDEFEYFAGADTVPSLLKNFGENKDGWAAANSMRTVDDEVRIRARFEKDED</sequence>
<name>A0A1D7VZ26_BREAU</name>
<evidence type="ECO:0000313" key="2">
    <source>
        <dbReference type="Proteomes" id="UP000094793"/>
    </source>
</evidence>
<dbReference type="PATRIC" id="fig|1703.10.peg.298"/>
<dbReference type="Gene3D" id="3.40.50.300">
    <property type="entry name" value="P-loop containing nucleotide triphosphate hydrolases"/>
    <property type="match status" value="1"/>
</dbReference>
<accession>A0A1D7VZ26</accession>
<dbReference type="Pfam" id="PF00271">
    <property type="entry name" value="Helicase_C"/>
    <property type="match status" value="1"/>
</dbReference>
<dbReference type="PROSITE" id="PS51194">
    <property type="entry name" value="HELICASE_CTER"/>
    <property type="match status" value="1"/>
</dbReference>
<gene>
    <name evidence="1" type="ORF">BLSMQ_0285</name>
</gene>
<keyword evidence="1" id="KW-0378">Hydrolase</keyword>